<comment type="pathway">
    <text evidence="1">Protein modification; protein lipoylation via exogenous pathway; protein N(6)-(lipoyl)lysine from lipoate: step 2/2.</text>
</comment>
<gene>
    <name evidence="4" type="ORF">PFISCL1PPCAC_15803</name>
</gene>
<dbReference type="PANTHER" id="PTHR12561">
    <property type="entry name" value="LIPOATE-PROTEIN LIGASE"/>
    <property type="match status" value="1"/>
</dbReference>
<sequence length="308" mass="34721">RGYCRSMCSVVGRKALGKIVKSTSRCIYENLAYEEHLLRTHNPEKEGELLMMWSNRPSVVVGRHQNPWSEISLTEAARRQVSIARRHSGGGTVYHDEGNLNISILTTQSSHCRKKNLQLIAEAINGRFTVNVVPTARDDLEMQPGSRKCSGTAARIARGRAYHHMTMLVDVDLQRLSGILRSELQERVRSTATRSVRAPAVGYLRQDDARDASVDALAECVADAWSTHFERVEESIVDVEGASREIDGVRKAMDELQDWEWIYGRTPAFELEIRGREVIKIKNGRVIEAVDKSIVGERLTEELLSRLL</sequence>
<dbReference type="GO" id="GO:0009249">
    <property type="term" value="P:protein lipoylation"/>
    <property type="evidence" value="ECO:0007669"/>
    <property type="project" value="InterPro"/>
</dbReference>
<dbReference type="CDD" id="cd16443">
    <property type="entry name" value="LplA"/>
    <property type="match status" value="1"/>
</dbReference>
<dbReference type="InterPro" id="IPR045864">
    <property type="entry name" value="aa-tRNA-synth_II/BPL/LPL"/>
</dbReference>
<dbReference type="PROSITE" id="PS51733">
    <property type="entry name" value="BPL_LPL_CATALYTIC"/>
    <property type="match status" value="1"/>
</dbReference>
<comment type="caution">
    <text evidence="4">The sequence shown here is derived from an EMBL/GenBank/DDBJ whole genome shotgun (WGS) entry which is preliminary data.</text>
</comment>
<dbReference type="GO" id="GO:0017118">
    <property type="term" value="F:lipoyltransferase activity"/>
    <property type="evidence" value="ECO:0007669"/>
    <property type="project" value="TreeGrafter"/>
</dbReference>
<comment type="similarity">
    <text evidence="2">Belongs to the LplA family.</text>
</comment>
<dbReference type="InterPro" id="IPR004562">
    <property type="entry name" value="LipoylTrfase_LipoateP_Ligase"/>
</dbReference>
<dbReference type="Proteomes" id="UP001432322">
    <property type="component" value="Unassembled WGS sequence"/>
</dbReference>
<protein>
    <recommendedName>
        <fullName evidence="3">BPL/LPL catalytic domain-containing protein</fullName>
    </recommendedName>
</protein>
<name>A0AAV5VY68_9BILA</name>
<evidence type="ECO:0000313" key="5">
    <source>
        <dbReference type="Proteomes" id="UP001432322"/>
    </source>
</evidence>
<organism evidence="4 5">
    <name type="scientific">Pristionchus fissidentatus</name>
    <dbReference type="NCBI Taxonomy" id="1538716"/>
    <lineage>
        <taxon>Eukaryota</taxon>
        <taxon>Metazoa</taxon>
        <taxon>Ecdysozoa</taxon>
        <taxon>Nematoda</taxon>
        <taxon>Chromadorea</taxon>
        <taxon>Rhabditida</taxon>
        <taxon>Rhabditina</taxon>
        <taxon>Diplogasteromorpha</taxon>
        <taxon>Diplogasteroidea</taxon>
        <taxon>Neodiplogasteridae</taxon>
        <taxon>Pristionchus</taxon>
    </lineage>
</organism>
<evidence type="ECO:0000256" key="1">
    <source>
        <dbReference type="ARBA" id="ARBA00005085"/>
    </source>
</evidence>
<accession>A0AAV5VY68</accession>
<evidence type="ECO:0000256" key="2">
    <source>
        <dbReference type="ARBA" id="ARBA00008242"/>
    </source>
</evidence>
<feature type="domain" description="BPL/LPL catalytic" evidence="3">
    <location>
        <begin position="44"/>
        <end position="233"/>
    </location>
</feature>
<dbReference type="Pfam" id="PF21948">
    <property type="entry name" value="LplA-B_cat"/>
    <property type="match status" value="1"/>
</dbReference>
<dbReference type="Gene3D" id="3.30.930.10">
    <property type="entry name" value="Bira Bifunctional Protein, Domain 2"/>
    <property type="match status" value="1"/>
</dbReference>
<dbReference type="AlphaFoldDB" id="A0AAV5VY68"/>
<evidence type="ECO:0000313" key="4">
    <source>
        <dbReference type="EMBL" id="GMT24506.1"/>
    </source>
</evidence>
<dbReference type="SUPFAM" id="SSF55681">
    <property type="entry name" value="Class II aaRS and biotin synthetases"/>
    <property type="match status" value="1"/>
</dbReference>
<dbReference type="PANTHER" id="PTHR12561:SF3">
    <property type="entry name" value="LIPOYLTRANSFERASE 1, MITOCHONDRIAL"/>
    <property type="match status" value="1"/>
</dbReference>
<reference evidence="4" key="1">
    <citation type="submission" date="2023-10" db="EMBL/GenBank/DDBJ databases">
        <title>Genome assembly of Pristionchus species.</title>
        <authorList>
            <person name="Yoshida K."/>
            <person name="Sommer R.J."/>
        </authorList>
    </citation>
    <scope>NUCLEOTIDE SEQUENCE</scope>
    <source>
        <strain evidence="4">RS5133</strain>
    </source>
</reference>
<dbReference type="EMBL" id="BTSY01000004">
    <property type="protein sequence ID" value="GMT24506.1"/>
    <property type="molecule type" value="Genomic_DNA"/>
</dbReference>
<evidence type="ECO:0000259" key="3">
    <source>
        <dbReference type="PROSITE" id="PS51733"/>
    </source>
</evidence>
<dbReference type="InterPro" id="IPR004143">
    <property type="entry name" value="BPL_LPL_catalytic"/>
</dbReference>
<keyword evidence="5" id="KW-1185">Reference proteome</keyword>
<dbReference type="GO" id="GO:0005739">
    <property type="term" value="C:mitochondrion"/>
    <property type="evidence" value="ECO:0007669"/>
    <property type="project" value="TreeGrafter"/>
</dbReference>
<feature type="non-terminal residue" evidence="4">
    <location>
        <position position="1"/>
    </location>
</feature>
<proteinExistence type="inferred from homology"/>